<evidence type="ECO:0000313" key="12">
    <source>
        <dbReference type="Proteomes" id="UP000001882"/>
    </source>
</evidence>
<reference evidence="12" key="3">
    <citation type="journal article" date="2011" name="PLoS ONE">
        <title>Genome sequence of a mesophilic hydrogenotrophic methanogen Methanocella paludicola, the first cultivated representative of the order Methanocellales.</title>
        <authorList>
            <person name="Sakai S."/>
            <person name="Takaki Y."/>
            <person name="Shimamura S."/>
            <person name="Sekine M."/>
            <person name="Tajima T."/>
            <person name="Kosugi H."/>
            <person name="Ichikawa N."/>
            <person name="Tasumi E."/>
            <person name="Hiraki A.T."/>
            <person name="Shimizu A."/>
            <person name="Kato Y."/>
            <person name="Nishiko R."/>
            <person name="Mori K."/>
            <person name="Fujita N."/>
            <person name="Imachi H."/>
            <person name="Takai K."/>
        </authorList>
    </citation>
    <scope>NUCLEOTIDE SEQUENCE [LARGE SCALE GENOMIC DNA]</scope>
    <source>
        <strain evidence="12">DSM 17711 / JCM 13418 / NBRC 101707 / SANAE</strain>
    </source>
</reference>
<keyword evidence="12" id="KW-1185">Reference proteome</keyword>
<protein>
    <submittedName>
        <fullName evidence="11">Calcium/proton exchanger</fullName>
    </submittedName>
</protein>
<keyword evidence="2" id="KW-0813">Transport</keyword>
<dbReference type="InParanoid" id="D1YW21"/>
<keyword evidence="4 9" id="KW-0812">Transmembrane</keyword>
<feature type="transmembrane region" description="Helical" evidence="9">
    <location>
        <begin position="128"/>
        <end position="147"/>
    </location>
</feature>
<dbReference type="PANTHER" id="PTHR31503:SF22">
    <property type="entry name" value="VACUOLAR CALCIUM ION TRANSPORTER"/>
    <property type="match status" value="1"/>
</dbReference>
<evidence type="ECO:0000256" key="8">
    <source>
        <dbReference type="ARBA" id="ARBA00023136"/>
    </source>
</evidence>
<feature type="transmembrane region" description="Helical" evidence="9">
    <location>
        <begin position="30"/>
        <end position="48"/>
    </location>
</feature>
<dbReference type="eggNOG" id="arCOG02881">
    <property type="taxonomic scope" value="Archaea"/>
</dbReference>
<evidence type="ECO:0000256" key="1">
    <source>
        <dbReference type="ARBA" id="ARBA00004127"/>
    </source>
</evidence>
<proteinExistence type="predicted"/>
<keyword evidence="6 9" id="KW-1133">Transmembrane helix</keyword>
<dbReference type="PANTHER" id="PTHR31503">
    <property type="entry name" value="VACUOLAR CALCIUM ION TRANSPORTER"/>
    <property type="match status" value="1"/>
</dbReference>
<dbReference type="InterPro" id="IPR004837">
    <property type="entry name" value="NaCa_Exmemb"/>
</dbReference>
<name>D1YW21_METPS</name>
<feature type="transmembrane region" description="Helical" evidence="9">
    <location>
        <begin position="7"/>
        <end position="24"/>
    </location>
</feature>
<dbReference type="NCBIfam" id="TIGR00846">
    <property type="entry name" value="caca2"/>
    <property type="match status" value="1"/>
</dbReference>
<evidence type="ECO:0000256" key="2">
    <source>
        <dbReference type="ARBA" id="ARBA00022448"/>
    </source>
</evidence>
<reference evidence="11 12" key="2">
    <citation type="journal article" date="2008" name="Int. J. Syst. Evol. Microbiol.">
        <title>Methanocella paludicola gen. nov., sp. nov., a methane-producing archaeon, the first isolate of the lineage 'Rice Cluster I', and proposal of the new archaeal order Methanocellales ord. nov.</title>
        <authorList>
            <person name="Sakai S."/>
            <person name="Imachi H."/>
            <person name="Hanada S."/>
            <person name="Ohashi A."/>
            <person name="Harada H."/>
            <person name="Kamagata Y."/>
        </authorList>
    </citation>
    <scope>NUCLEOTIDE SEQUENCE [LARGE SCALE GENOMIC DNA]</scope>
    <source>
        <strain evidence="12">DSM 17711 / JCM 13418 / NBRC 101707 / SANAE</strain>
    </source>
</reference>
<accession>D1YW21</accession>
<dbReference type="InterPro" id="IPR044880">
    <property type="entry name" value="NCX_ion-bd_dom_sf"/>
</dbReference>
<dbReference type="GO" id="GO:0016020">
    <property type="term" value="C:membrane"/>
    <property type="evidence" value="ECO:0007669"/>
    <property type="project" value="InterPro"/>
</dbReference>
<dbReference type="Gene3D" id="1.20.1420.30">
    <property type="entry name" value="NCX, central ion-binding region"/>
    <property type="match status" value="1"/>
</dbReference>
<keyword evidence="8 9" id="KW-0472">Membrane</keyword>
<dbReference type="KEGG" id="mpd:MCP_0571"/>
<sequence length="348" mass="36821">MKLDLDTILGAMLIFIPISIAAELLHLNGIIIFFTAALAIVPLAGFMGKATEELSKQVGAGIGGLLNATFGNATELIIAIFALQAGLFEVVKASLTGGIIGNMLLITGCSMFLGGLKREKQTFNSRVQGVNSTMLMIAAVGLVMPALVSHLFDFNTVEALSLGISGILIIAYVASLLFSLKTHKHLYDCGGEECKPHMSRNRAILLLLVTTAVIALESEILVGAVESVSLSLGLSELFIGVIIVAIIGNAAEHSTAILMAMKNNMDLSMGIAMGSSTQIALLIAPVLVFISWFWGNPMDLVFNQFEVVAIIASVVIANMISSDGESNWLEGAQLIALYAMMAVVFFLI</sequence>
<feature type="transmembrane region" description="Helical" evidence="9">
    <location>
        <begin position="203"/>
        <end position="225"/>
    </location>
</feature>
<dbReference type="RefSeq" id="WP_012899323.1">
    <property type="nucleotide sequence ID" value="NC_013665.1"/>
</dbReference>
<organism evidence="11 12">
    <name type="scientific">Methanocella paludicola (strain DSM 17711 / JCM 13418 / NBRC 101707 / SANAE)</name>
    <dbReference type="NCBI Taxonomy" id="304371"/>
    <lineage>
        <taxon>Archaea</taxon>
        <taxon>Methanobacteriati</taxon>
        <taxon>Methanobacteriota</taxon>
        <taxon>Stenosarchaea group</taxon>
        <taxon>Methanomicrobia</taxon>
        <taxon>Methanocellales</taxon>
        <taxon>Methanocellaceae</taxon>
        <taxon>Methanocella</taxon>
    </lineage>
</organism>
<evidence type="ECO:0000259" key="10">
    <source>
        <dbReference type="Pfam" id="PF01699"/>
    </source>
</evidence>
<dbReference type="OrthoDB" id="11658at2157"/>
<feature type="transmembrane region" description="Helical" evidence="9">
    <location>
        <begin position="159"/>
        <end position="178"/>
    </location>
</feature>
<keyword evidence="7" id="KW-0406">Ion transport</keyword>
<evidence type="ECO:0000256" key="7">
    <source>
        <dbReference type="ARBA" id="ARBA00023065"/>
    </source>
</evidence>
<dbReference type="Pfam" id="PF01699">
    <property type="entry name" value="Na_Ca_ex"/>
    <property type="match status" value="2"/>
</dbReference>
<dbReference type="InterPro" id="IPR004713">
    <property type="entry name" value="CaH_exchang"/>
</dbReference>
<feature type="domain" description="Sodium/calcium exchanger membrane region" evidence="10">
    <location>
        <begin position="203"/>
        <end position="346"/>
    </location>
</feature>
<dbReference type="GO" id="GO:0015369">
    <property type="term" value="F:calcium:proton antiporter activity"/>
    <property type="evidence" value="ECO:0007669"/>
    <property type="project" value="InterPro"/>
</dbReference>
<feature type="transmembrane region" description="Helical" evidence="9">
    <location>
        <begin position="60"/>
        <end position="83"/>
    </location>
</feature>
<dbReference type="InterPro" id="IPR004798">
    <property type="entry name" value="CAX-like"/>
</dbReference>
<dbReference type="GO" id="GO:0006874">
    <property type="term" value="P:intracellular calcium ion homeostasis"/>
    <property type="evidence" value="ECO:0007669"/>
    <property type="project" value="TreeGrafter"/>
</dbReference>
<keyword evidence="3" id="KW-0109">Calcium transport</keyword>
<dbReference type="AlphaFoldDB" id="D1YW21"/>
<feature type="transmembrane region" description="Helical" evidence="9">
    <location>
        <begin position="328"/>
        <end position="347"/>
    </location>
</feature>
<comment type="subcellular location">
    <subcellularLocation>
        <location evidence="1">Endomembrane system</location>
        <topology evidence="1">Multi-pass membrane protein</topology>
    </subcellularLocation>
</comment>
<feature type="domain" description="Sodium/calcium exchanger membrane region" evidence="10">
    <location>
        <begin position="30"/>
        <end position="180"/>
    </location>
</feature>
<evidence type="ECO:0000256" key="5">
    <source>
        <dbReference type="ARBA" id="ARBA00022837"/>
    </source>
</evidence>
<dbReference type="EMBL" id="AP011532">
    <property type="protein sequence ID" value="BAI60643.1"/>
    <property type="molecule type" value="Genomic_DNA"/>
</dbReference>
<reference evidence="11 12" key="1">
    <citation type="journal article" date="2007" name="Appl. Environ. Microbiol.">
        <title>Isolation of key methanogens for global methane emission from rice paddy fields: a novel isolate affiliated with the clone cluster rice cluster I.</title>
        <authorList>
            <person name="Sakai S."/>
            <person name="Imachi H."/>
            <person name="Sekiguchi Y."/>
            <person name="Ohashi A."/>
            <person name="Harada H."/>
            <person name="Kamagata Y."/>
        </authorList>
    </citation>
    <scope>NUCLEOTIDE SEQUENCE [LARGE SCALE GENOMIC DNA]</scope>
    <source>
        <strain evidence="12">DSM 17711 / JCM 13418 / NBRC 101707 / SANAE</strain>
    </source>
</reference>
<dbReference type="STRING" id="304371.MCP_0571"/>
<keyword evidence="5" id="KW-0106">Calcium</keyword>
<evidence type="ECO:0000256" key="3">
    <source>
        <dbReference type="ARBA" id="ARBA00022568"/>
    </source>
</evidence>
<dbReference type="GO" id="GO:0012505">
    <property type="term" value="C:endomembrane system"/>
    <property type="evidence" value="ECO:0007669"/>
    <property type="project" value="UniProtKB-SubCell"/>
</dbReference>
<evidence type="ECO:0000313" key="11">
    <source>
        <dbReference type="EMBL" id="BAI60643.1"/>
    </source>
</evidence>
<gene>
    <name evidence="11" type="ordered locus">MCP_0571</name>
</gene>
<dbReference type="GeneID" id="8682909"/>
<feature type="transmembrane region" description="Helical" evidence="9">
    <location>
        <begin position="237"/>
        <end position="259"/>
    </location>
</feature>
<feature type="transmembrane region" description="Helical" evidence="9">
    <location>
        <begin position="95"/>
        <end position="116"/>
    </location>
</feature>
<dbReference type="Proteomes" id="UP000001882">
    <property type="component" value="Chromosome"/>
</dbReference>
<feature type="transmembrane region" description="Helical" evidence="9">
    <location>
        <begin position="271"/>
        <end position="294"/>
    </location>
</feature>
<evidence type="ECO:0000256" key="9">
    <source>
        <dbReference type="SAM" id="Phobius"/>
    </source>
</evidence>
<dbReference type="NCBIfam" id="TIGR00378">
    <property type="entry name" value="cax"/>
    <property type="match status" value="1"/>
</dbReference>
<evidence type="ECO:0000256" key="6">
    <source>
        <dbReference type="ARBA" id="ARBA00022989"/>
    </source>
</evidence>
<evidence type="ECO:0000256" key="4">
    <source>
        <dbReference type="ARBA" id="ARBA00022692"/>
    </source>
</evidence>